<evidence type="ECO:0000313" key="1">
    <source>
        <dbReference type="EMBL" id="MBL0765628.1"/>
    </source>
</evidence>
<protein>
    <submittedName>
        <fullName evidence="1">Uncharacterized protein</fullName>
    </submittedName>
</protein>
<evidence type="ECO:0000313" key="2">
    <source>
        <dbReference type="Proteomes" id="UP000642920"/>
    </source>
</evidence>
<dbReference type="EMBL" id="JAERQG010000002">
    <property type="protein sequence ID" value="MBL0765628.1"/>
    <property type="molecule type" value="Genomic_DNA"/>
</dbReference>
<dbReference type="AlphaFoldDB" id="A0A937AL97"/>
<dbReference type="RefSeq" id="WP_201920634.1">
    <property type="nucleotide sequence ID" value="NZ_JAERQG010000002.1"/>
</dbReference>
<organism evidence="1 2">
    <name type="scientific">Marivirga atlantica</name>
    <dbReference type="NCBI Taxonomy" id="1548457"/>
    <lineage>
        <taxon>Bacteria</taxon>
        <taxon>Pseudomonadati</taxon>
        <taxon>Bacteroidota</taxon>
        <taxon>Cytophagia</taxon>
        <taxon>Cytophagales</taxon>
        <taxon>Marivirgaceae</taxon>
        <taxon>Marivirga</taxon>
    </lineage>
</organism>
<keyword evidence="2" id="KW-1185">Reference proteome</keyword>
<dbReference type="Proteomes" id="UP000642920">
    <property type="component" value="Unassembled WGS sequence"/>
</dbReference>
<gene>
    <name evidence="1" type="ORF">JKP34_10215</name>
</gene>
<reference evidence="1" key="1">
    <citation type="submission" date="2021-01" db="EMBL/GenBank/DDBJ databases">
        <title>Marivirga sp. nov., isolated from intertidal surface sediments.</title>
        <authorList>
            <person name="Zhang M."/>
        </authorList>
    </citation>
    <scope>NUCLEOTIDE SEQUENCE</scope>
    <source>
        <strain evidence="1">SM1354</strain>
    </source>
</reference>
<name>A0A937AL97_9BACT</name>
<proteinExistence type="predicted"/>
<comment type="caution">
    <text evidence="1">The sequence shown here is derived from an EMBL/GenBank/DDBJ whole genome shotgun (WGS) entry which is preliminary data.</text>
</comment>
<sequence length="429" mass="49559">MSDYTLLIPKAYKIFISLLLIISGFKVVNAQGVNEELLTRSAIEVVDSAQNLSIIDSLKFTDPDSSRIMNQITRDLQEDVRFKRLASVRYTLDSSSLLVSRPDSNSLKDLRKPIRRKIEEHEVIPSHLKNLSKLEELDSSYISNKAQQVLESNAPKEIQQIKNKELEEFKDVKAQLDSGNTEMLESKIEDFAKNNLEEAEALEQVEQFNAFKNDFPFQSQEEFQWDKGKIASAAKVGSLLTEQQSKISKATDKVGKLKNKYSHYSLGDDSRELKKRNVPKRRWQLHMNLESSIRPHLVIKAAPGLSFNTTSKHNTGIATSFDYQYHYKDSSYQQFSKQLSVRLFSQYKFYKQLFVQAEYEQPYLNTAAAHEETLLYLKRQSAKVWLGGGFEYKVYKKLRAQTQILYNLSPPKRLEEAASRWAIRINLIY</sequence>
<accession>A0A937AL97</accession>